<dbReference type="RefSeq" id="WP_197138068.1">
    <property type="nucleotide sequence ID" value="NZ_SJPZ01000002.1"/>
</dbReference>
<keyword evidence="1" id="KW-0175">Coiled coil</keyword>
<keyword evidence="2" id="KW-0812">Transmembrane</keyword>
<evidence type="ECO:0000313" key="3">
    <source>
        <dbReference type="EMBL" id="TWU62565.1"/>
    </source>
</evidence>
<keyword evidence="2" id="KW-1133">Transmembrane helix</keyword>
<proteinExistence type="predicted"/>
<protein>
    <submittedName>
        <fullName evidence="3">Uncharacterized protein</fullName>
    </submittedName>
</protein>
<gene>
    <name evidence="3" type="ORF">V7x_43000</name>
</gene>
<feature type="coiled-coil region" evidence="1">
    <location>
        <begin position="159"/>
        <end position="237"/>
    </location>
</feature>
<reference evidence="3 4" key="1">
    <citation type="submission" date="2019-02" db="EMBL/GenBank/DDBJ databases">
        <title>Deep-cultivation of Planctomycetes and their phenomic and genomic characterization uncovers novel biology.</title>
        <authorList>
            <person name="Wiegand S."/>
            <person name="Jogler M."/>
            <person name="Boedeker C."/>
            <person name="Pinto D."/>
            <person name="Vollmers J."/>
            <person name="Rivas-Marin E."/>
            <person name="Kohn T."/>
            <person name="Peeters S.H."/>
            <person name="Heuer A."/>
            <person name="Rast P."/>
            <person name="Oberbeckmann S."/>
            <person name="Bunk B."/>
            <person name="Jeske O."/>
            <person name="Meyerdierks A."/>
            <person name="Storesund J.E."/>
            <person name="Kallscheuer N."/>
            <person name="Luecker S."/>
            <person name="Lage O.M."/>
            <person name="Pohl T."/>
            <person name="Merkel B.J."/>
            <person name="Hornburger P."/>
            <person name="Mueller R.-W."/>
            <person name="Bruemmer F."/>
            <person name="Labrenz M."/>
            <person name="Spormann A.M."/>
            <person name="Op Den Camp H."/>
            <person name="Overmann J."/>
            <person name="Amann R."/>
            <person name="Jetten M.S.M."/>
            <person name="Mascher T."/>
            <person name="Medema M.H."/>
            <person name="Devos D.P."/>
            <person name="Kaster A.-K."/>
            <person name="Ovreas L."/>
            <person name="Rohde M."/>
            <person name="Galperin M.Y."/>
            <person name="Jogler C."/>
        </authorList>
    </citation>
    <scope>NUCLEOTIDE SEQUENCE [LARGE SCALE GENOMIC DNA]</scope>
    <source>
        <strain evidence="3 4">V7</strain>
    </source>
</reference>
<comment type="caution">
    <text evidence="3">The sequence shown here is derived from an EMBL/GenBank/DDBJ whole genome shotgun (WGS) entry which is preliminary data.</text>
</comment>
<accession>A0A5C6FJW0</accession>
<evidence type="ECO:0000256" key="1">
    <source>
        <dbReference type="SAM" id="Coils"/>
    </source>
</evidence>
<evidence type="ECO:0000256" key="2">
    <source>
        <dbReference type="SAM" id="Phobius"/>
    </source>
</evidence>
<dbReference type="Proteomes" id="UP000316476">
    <property type="component" value="Unassembled WGS sequence"/>
</dbReference>
<organism evidence="3 4">
    <name type="scientific">Crateriforma conspicua</name>
    <dbReference type="NCBI Taxonomy" id="2527996"/>
    <lineage>
        <taxon>Bacteria</taxon>
        <taxon>Pseudomonadati</taxon>
        <taxon>Planctomycetota</taxon>
        <taxon>Planctomycetia</taxon>
        <taxon>Planctomycetales</taxon>
        <taxon>Planctomycetaceae</taxon>
        <taxon>Crateriforma</taxon>
    </lineage>
</organism>
<keyword evidence="2" id="KW-0472">Membrane</keyword>
<sequence length="354" mass="39624">MSQVSPYARSAAERRQNRYATTLFVAVAGAIFFAALWLTNPGLRSWAFVANETPNETLGEATNAQPAPEARVNEDNNGADWAAQIAAIERQLPDPDSTDFVDLKIRLQSLRRILEAERFTLEAAASIQHSLDELHQQAVTLSAQSIRPKVNAEGFSEGVASAAQSMQLAEQELLRQTRENAERQARERKEPTLRDVRLALRDNQDEAAGLRRQIAQLQREQSEVDAKADRAAALQRDMVDVKRYLQPFTAPGYLQPKSDRNAWDTERTVDAKPVSLARLKRLGALDDTMEGLERLYIFGGGKNPVLNNSRPLGSFPQYWAQHLSKPEVQRAVKRAQQLLRDHGQALVEEQLLSP</sequence>
<name>A0A5C6FJW0_9PLAN</name>
<dbReference type="EMBL" id="SJPZ01000002">
    <property type="protein sequence ID" value="TWU62565.1"/>
    <property type="molecule type" value="Genomic_DNA"/>
</dbReference>
<evidence type="ECO:0000313" key="4">
    <source>
        <dbReference type="Proteomes" id="UP000316476"/>
    </source>
</evidence>
<feature type="transmembrane region" description="Helical" evidence="2">
    <location>
        <begin position="20"/>
        <end position="38"/>
    </location>
</feature>
<dbReference type="AlphaFoldDB" id="A0A5C6FJW0"/>